<name>A7MK99_CROS8</name>
<keyword evidence="2" id="KW-1185">Reference proteome</keyword>
<protein>
    <submittedName>
        <fullName evidence="1">Uncharacterized protein</fullName>
    </submittedName>
</protein>
<sequence length="43" mass="5187">MTNGAFGQFFLQYDHQDGKSHRAQRTYHQQAVQVLRVYYVLRK</sequence>
<organism evidence="1 2">
    <name type="scientific">Cronobacter sakazakii (strain ATCC BAA-894)</name>
    <name type="common">Enterobacter sakazakii</name>
    <dbReference type="NCBI Taxonomy" id="290339"/>
    <lineage>
        <taxon>Bacteria</taxon>
        <taxon>Pseudomonadati</taxon>
        <taxon>Pseudomonadota</taxon>
        <taxon>Gammaproteobacteria</taxon>
        <taxon>Enterobacterales</taxon>
        <taxon>Enterobacteriaceae</taxon>
        <taxon>Cronobacter</taxon>
    </lineage>
</organism>
<dbReference type="HOGENOM" id="CLU_3232444_0_0_6"/>
<gene>
    <name evidence="1" type="ordered locus">ESA_01844</name>
</gene>
<evidence type="ECO:0000313" key="2">
    <source>
        <dbReference type="Proteomes" id="UP000000260"/>
    </source>
</evidence>
<dbReference type="EMBL" id="CP000783">
    <property type="protein sequence ID" value="ABU77098.1"/>
    <property type="molecule type" value="Genomic_DNA"/>
</dbReference>
<dbReference type="Proteomes" id="UP000000260">
    <property type="component" value="Chromosome"/>
</dbReference>
<proteinExistence type="predicted"/>
<reference evidence="1 2" key="1">
    <citation type="journal article" date="2010" name="PLoS ONE">
        <title>Genome sequence of Cronobacter sakazakii BAA-894 and comparative genomic hybridization analysis with other Cronobacter species.</title>
        <authorList>
            <person name="Kucerova E."/>
            <person name="Clifton S.W."/>
            <person name="Xia X.Q."/>
            <person name="Long F."/>
            <person name="Porwollik S."/>
            <person name="Fulton L."/>
            <person name="Fronick C."/>
            <person name="Minx P."/>
            <person name="Kyung K."/>
            <person name="Warren W."/>
            <person name="Fulton R."/>
            <person name="Feng D."/>
            <person name="Wollam A."/>
            <person name="Shah N."/>
            <person name="Bhonagiri V."/>
            <person name="Nash W.E."/>
            <person name="Hallsworth-Pepin K."/>
            <person name="Wilson R.K."/>
            <person name="McClelland M."/>
            <person name="Forsythe S.J."/>
        </authorList>
    </citation>
    <scope>NUCLEOTIDE SEQUENCE [LARGE SCALE GENOMIC DNA]</scope>
    <source>
        <strain evidence="1 2">ATCC BAA-894</strain>
    </source>
</reference>
<evidence type="ECO:0000313" key="1">
    <source>
        <dbReference type="EMBL" id="ABU77098.1"/>
    </source>
</evidence>
<dbReference type="AlphaFoldDB" id="A7MK99"/>
<accession>A7MK99</accession>
<dbReference type="KEGG" id="esa:ESA_01844"/>